<dbReference type="NCBIfam" id="TIGR00116">
    <property type="entry name" value="tsf"/>
    <property type="match status" value="1"/>
</dbReference>
<dbReference type="InterPro" id="IPR014039">
    <property type="entry name" value="Transl_elong_EFTs/EF1B_dimer"/>
</dbReference>
<dbReference type="GO" id="GO:0003746">
    <property type="term" value="F:translation elongation factor activity"/>
    <property type="evidence" value="ECO:0007669"/>
    <property type="project" value="UniProtKB-UniRule"/>
</dbReference>
<gene>
    <name evidence="6" type="primary">tsf</name>
    <name evidence="10" type="ORF">DBW71_06490</name>
</gene>
<dbReference type="CDD" id="cd14275">
    <property type="entry name" value="UBA_EF-Ts"/>
    <property type="match status" value="1"/>
</dbReference>
<protein>
    <recommendedName>
        <fullName evidence="2 6">Elongation factor Ts</fullName>
        <shortName evidence="6">EF-Ts</shortName>
    </recommendedName>
</protein>
<dbReference type="GO" id="GO:0005737">
    <property type="term" value="C:cytoplasm"/>
    <property type="evidence" value="ECO:0007669"/>
    <property type="project" value="UniProtKB-SubCell"/>
</dbReference>
<comment type="similarity">
    <text evidence="1 6 7">Belongs to the EF-Ts family.</text>
</comment>
<dbReference type="SUPFAM" id="SSF54713">
    <property type="entry name" value="Elongation factor Ts (EF-Ts), dimerisation domain"/>
    <property type="match status" value="1"/>
</dbReference>
<dbReference type="InterPro" id="IPR009060">
    <property type="entry name" value="UBA-like_sf"/>
</dbReference>
<dbReference type="Gene3D" id="3.30.479.20">
    <property type="entry name" value="Elongation factor Ts, dimerisation domain"/>
    <property type="match status" value="2"/>
</dbReference>
<dbReference type="EMBL" id="QOQD01000024">
    <property type="protein sequence ID" value="RCL71622.1"/>
    <property type="molecule type" value="Genomic_DNA"/>
</dbReference>
<sequence>MTQITASLVKELREKSGAGMMDCKSALIENKGDIDQSIDWLRTKGITKAAKKSERVASEGLVGSFVNNNKATIIELNSETDFVARNEEFQSLLKGLLEISINEENILKLPYHDTGRTVEEEINEKIATIGENIRLRRIQNISTKDGLIFSYTHNSVADSLGKIGVLLAIETSLNMDNVSELGKNICMHIAASNPIAISSDEISEEVIEKEKQIAIDQAREAKKPENIIEKMVEGRIRKFTEENALLSQVFVIDNETKISQLLENKSKELNSPIKVTKFIRMELGEGIEKKDEDFASEVAAVVNKK</sequence>
<comment type="subcellular location">
    <subcellularLocation>
        <location evidence="6 8">Cytoplasm</location>
    </subcellularLocation>
</comment>
<dbReference type="Gene3D" id="1.10.8.10">
    <property type="entry name" value="DNA helicase RuvA subunit, C-terminal domain"/>
    <property type="match status" value="1"/>
</dbReference>
<dbReference type="HAMAP" id="MF_00050">
    <property type="entry name" value="EF_Ts"/>
    <property type="match status" value="1"/>
</dbReference>
<evidence type="ECO:0000256" key="8">
    <source>
        <dbReference type="RuleBase" id="RU000643"/>
    </source>
</evidence>
<dbReference type="Proteomes" id="UP000253570">
    <property type="component" value="Unassembled WGS sequence"/>
</dbReference>
<organism evidence="10 11">
    <name type="scientific">PS1 clade bacterium</name>
    <dbReference type="NCBI Taxonomy" id="2175152"/>
    <lineage>
        <taxon>Bacteria</taxon>
        <taxon>Pseudomonadati</taxon>
        <taxon>Pseudomonadota</taxon>
        <taxon>Alphaproteobacteria</taxon>
        <taxon>PS1 clade</taxon>
    </lineage>
</organism>
<dbReference type="Gene3D" id="1.10.286.20">
    <property type="match status" value="1"/>
</dbReference>
<dbReference type="PROSITE" id="PS01127">
    <property type="entry name" value="EF_TS_2"/>
    <property type="match status" value="1"/>
</dbReference>
<dbReference type="InterPro" id="IPR018101">
    <property type="entry name" value="Transl_elong_Ts_CS"/>
</dbReference>
<feature type="region of interest" description="Involved in Mg(2+) ion dislocation from EF-Tu" evidence="6">
    <location>
        <begin position="80"/>
        <end position="83"/>
    </location>
</feature>
<dbReference type="InterPro" id="IPR001816">
    <property type="entry name" value="Transl_elong_EFTs/EF1B"/>
</dbReference>
<evidence type="ECO:0000256" key="4">
    <source>
        <dbReference type="ARBA" id="ARBA00022768"/>
    </source>
</evidence>
<evidence type="ECO:0000256" key="3">
    <source>
        <dbReference type="ARBA" id="ARBA00022490"/>
    </source>
</evidence>
<evidence type="ECO:0000313" key="10">
    <source>
        <dbReference type="EMBL" id="RCL71622.1"/>
    </source>
</evidence>
<dbReference type="FunFam" id="1.10.8.10:FF:000001">
    <property type="entry name" value="Elongation factor Ts"/>
    <property type="match status" value="1"/>
</dbReference>
<keyword evidence="5 6" id="KW-0648">Protein biosynthesis</keyword>
<evidence type="ECO:0000256" key="2">
    <source>
        <dbReference type="ARBA" id="ARBA00016956"/>
    </source>
</evidence>
<accession>A0A368DIF5</accession>
<evidence type="ECO:0000256" key="5">
    <source>
        <dbReference type="ARBA" id="ARBA00022917"/>
    </source>
</evidence>
<dbReference type="AlphaFoldDB" id="A0A368DIF5"/>
<dbReference type="Pfam" id="PF00889">
    <property type="entry name" value="EF_TS"/>
    <property type="match status" value="1"/>
</dbReference>
<dbReference type="PROSITE" id="PS01126">
    <property type="entry name" value="EF_TS_1"/>
    <property type="match status" value="1"/>
</dbReference>
<name>A0A368DIF5_9PROT</name>
<feature type="domain" description="Translation elongation factor EFTs/EF1B dimerisation" evidence="9">
    <location>
        <begin position="71"/>
        <end position="285"/>
    </location>
</feature>
<proteinExistence type="inferred from homology"/>
<keyword evidence="3 6" id="KW-0963">Cytoplasm</keyword>
<dbReference type="PANTHER" id="PTHR11741">
    <property type="entry name" value="ELONGATION FACTOR TS"/>
    <property type="match status" value="1"/>
</dbReference>
<evidence type="ECO:0000256" key="7">
    <source>
        <dbReference type="RuleBase" id="RU000642"/>
    </source>
</evidence>
<evidence type="ECO:0000256" key="6">
    <source>
        <dbReference type="HAMAP-Rule" id="MF_00050"/>
    </source>
</evidence>
<comment type="caution">
    <text evidence="10">The sequence shown here is derived from an EMBL/GenBank/DDBJ whole genome shotgun (WGS) entry which is preliminary data.</text>
</comment>
<dbReference type="FunFam" id="1.10.286.20:FF:000001">
    <property type="entry name" value="Elongation factor Ts"/>
    <property type="match status" value="1"/>
</dbReference>
<comment type="function">
    <text evidence="6 7">Associates with the EF-Tu.GDP complex and induces the exchange of GDP to GTP. It remains bound to the aminoacyl-tRNA.EF-Tu.GTP complex up to the GTP hydrolysis stage on the ribosome.</text>
</comment>
<evidence type="ECO:0000256" key="1">
    <source>
        <dbReference type="ARBA" id="ARBA00005532"/>
    </source>
</evidence>
<dbReference type="SUPFAM" id="SSF46934">
    <property type="entry name" value="UBA-like"/>
    <property type="match status" value="1"/>
</dbReference>
<keyword evidence="4 6" id="KW-0251">Elongation factor</keyword>
<evidence type="ECO:0000313" key="11">
    <source>
        <dbReference type="Proteomes" id="UP000253570"/>
    </source>
</evidence>
<reference evidence="10 11" key="1">
    <citation type="journal article" date="2018" name="Microbiome">
        <title>Fine metagenomic profile of the Mediterranean stratified and mixed water columns revealed by assembly and recruitment.</title>
        <authorList>
            <person name="Haro-Moreno J.M."/>
            <person name="Lopez-Perez M."/>
            <person name="De La Torre J.R."/>
            <person name="Picazo A."/>
            <person name="Camacho A."/>
            <person name="Rodriguez-Valera F."/>
        </authorList>
    </citation>
    <scope>NUCLEOTIDE SEQUENCE [LARGE SCALE GENOMIC DNA]</scope>
    <source>
        <strain evidence="10">MED-G57</strain>
    </source>
</reference>
<dbReference type="PANTHER" id="PTHR11741:SF0">
    <property type="entry name" value="ELONGATION FACTOR TS, MITOCHONDRIAL"/>
    <property type="match status" value="1"/>
</dbReference>
<dbReference type="InterPro" id="IPR036402">
    <property type="entry name" value="EF-Ts_dimer_sf"/>
</dbReference>
<evidence type="ECO:0000259" key="9">
    <source>
        <dbReference type="Pfam" id="PF00889"/>
    </source>
</evidence>